<dbReference type="RefSeq" id="WP_253968213.1">
    <property type="nucleotide sequence ID" value="NZ_JAMFTH010000003.1"/>
</dbReference>
<evidence type="ECO:0000313" key="2">
    <source>
        <dbReference type="Proteomes" id="UP001139319"/>
    </source>
</evidence>
<dbReference type="PIRSF" id="PIRSF037225">
    <property type="entry name" value="UCP037225"/>
    <property type="match status" value="1"/>
</dbReference>
<comment type="caution">
    <text evidence="1">The sequence shown here is derived from an EMBL/GenBank/DDBJ whole genome shotgun (WGS) entry which is preliminary data.</text>
</comment>
<organism evidence="1 2">
    <name type="scientific">Gilvimarinus xylanilyticus</name>
    <dbReference type="NCBI Taxonomy" id="2944139"/>
    <lineage>
        <taxon>Bacteria</taxon>
        <taxon>Pseudomonadati</taxon>
        <taxon>Pseudomonadota</taxon>
        <taxon>Gammaproteobacteria</taxon>
        <taxon>Cellvibrionales</taxon>
        <taxon>Cellvibrionaceae</taxon>
        <taxon>Gilvimarinus</taxon>
    </lineage>
</organism>
<dbReference type="Proteomes" id="UP001139319">
    <property type="component" value="Unassembled WGS sequence"/>
</dbReference>
<name>A0A9X2HZF1_9GAMM</name>
<proteinExistence type="predicted"/>
<reference evidence="1" key="1">
    <citation type="submission" date="2022-05" db="EMBL/GenBank/DDBJ databases">
        <authorList>
            <person name="Sun H.-N."/>
        </authorList>
    </citation>
    <scope>NUCLEOTIDE SEQUENCE</scope>
    <source>
        <strain evidence="1">HB14</strain>
    </source>
</reference>
<dbReference type="Pfam" id="PF14255">
    <property type="entry name" value="Zn_ribbon_21"/>
    <property type="match status" value="1"/>
</dbReference>
<evidence type="ECO:0000313" key="1">
    <source>
        <dbReference type="EMBL" id="MCP8899919.1"/>
    </source>
</evidence>
<sequence length="61" mass="6818">MSDLAERAVACPFCDAHLTLLIDESAGDQSYTEDCHVCCQPILVHVHYDFDGDFNVTVEQE</sequence>
<dbReference type="InterPro" id="IPR025990">
    <property type="entry name" value="zinc_ribbon_bacterial"/>
</dbReference>
<dbReference type="EMBL" id="JAMFTH010000003">
    <property type="protein sequence ID" value="MCP8899919.1"/>
    <property type="molecule type" value="Genomic_DNA"/>
</dbReference>
<dbReference type="AlphaFoldDB" id="A0A9X2HZF1"/>
<gene>
    <name evidence="1" type="ORF">M6D89_11475</name>
</gene>
<keyword evidence="2" id="KW-1185">Reference proteome</keyword>
<reference evidence="1" key="2">
    <citation type="submission" date="2023-01" db="EMBL/GenBank/DDBJ databases">
        <title>Gilvimarinus xylanilyticus HB14 isolated from Caulerpa lentillifera aquaculture base in Hainan, China.</title>
        <authorList>
            <person name="Zhang Y.-J."/>
        </authorList>
    </citation>
    <scope>NUCLEOTIDE SEQUENCE</scope>
    <source>
        <strain evidence="1">HB14</strain>
    </source>
</reference>
<dbReference type="InterPro" id="IPR017143">
    <property type="entry name" value="UCP037225"/>
</dbReference>
<accession>A0A9X2HZF1</accession>
<protein>
    <submittedName>
        <fullName evidence="1">CPXCG motif-containing cysteine-rich protein</fullName>
    </submittedName>
</protein>